<dbReference type="AlphaFoldDB" id="A0A1Q5PIQ4"/>
<protein>
    <recommendedName>
        <fullName evidence="1">HTH cro/C1-type domain-containing protein</fullName>
    </recommendedName>
</protein>
<dbReference type="PROSITE" id="PS50943">
    <property type="entry name" value="HTH_CROC1"/>
    <property type="match status" value="1"/>
</dbReference>
<accession>A0A1Q5PIQ4</accession>
<evidence type="ECO:0000259" key="1">
    <source>
        <dbReference type="PROSITE" id="PS50943"/>
    </source>
</evidence>
<name>A0A1Q5PIQ4_9BACT</name>
<dbReference type="SMART" id="SM00530">
    <property type="entry name" value="HTH_XRE"/>
    <property type="match status" value="1"/>
</dbReference>
<dbReference type="GO" id="GO:0003677">
    <property type="term" value="F:DNA binding"/>
    <property type="evidence" value="ECO:0007669"/>
    <property type="project" value="InterPro"/>
</dbReference>
<dbReference type="Gene3D" id="1.10.260.40">
    <property type="entry name" value="lambda repressor-like DNA-binding domains"/>
    <property type="match status" value="1"/>
</dbReference>
<dbReference type="Proteomes" id="UP000186551">
    <property type="component" value="Unassembled WGS sequence"/>
</dbReference>
<dbReference type="Pfam" id="PF01381">
    <property type="entry name" value="HTH_3"/>
    <property type="match status" value="1"/>
</dbReference>
<dbReference type="SUPFAM" id="SSF47413">
    <property type="entry name" value="lambda repressor-like DNA-binding domains"/>
    <property type="match status" value="1"/>
</dbReference>
<evidence type="ECO:0000313" key="3">
    <source>
        <dbReference type="Proteomes" id="UP000186551"/>
    </source>
</evidence>
<proteinExistence type="predicted"/>
<dbReference type="InterPro" id="IPR001387">
    <property type="entry name" value="Cro/C1-type_HTH"/>
</dbReference>
<comment type="caution">
    <text evidence="2">The sequence shown here is derived from an EMBL/GenBank/DDBJ whole genome shotgun (WGS) entry which is preliminary data.</text>
</comment>
<dbReference type="EMBL" id="LVWA01000002">
    <property type="protein sequence ID" value="OKL42082.1"/>
    <property type="molecule type" value="Genomic_DNA"/>
</dbReference>
<dbReference type="RefSeq" id="WP_073850523.1">
    <property type="nucleotide sequence ID" value="NZ_LVWA01000002.1"/>
</dbReference>
<dbReference type="OrthoDB" id="7865033at2"/>
<gene>
    <name evidence="2" type="ORF">A3841_08780</name>
</gene>
<dbReference type="CDD" id="cd00093">
    <property type="entry name" value="HTH_XRE"/>
    <property type="match status" value="1"/>
</dbReference>
<dbReference type="InterPro" id="IPR010982">
    <property type="entry name" value="Lambda_DNA-bd_dom_sf"/>
</dbReference>
<reference evidence="2 3" key="1">
    <citation type="submission" date="2016-03" db="EMBL/GenBank/DDBJ databases">
        <title>Genome sequence of Pontibacter sp. nov., of the family cytophagaceae, isolated from marine sediment of the Yellow Sea, China.</title>
        <authorList>
            <person name="Zhang G."/>
            <person name="Zhang R."/>
        </authorList>
    </citation>
    <scope>NUCLEOTIDE SEQUENCE [LARGE SCALE GENOMIC DNA]</scope>
    <source>
        <strain evidence="2 3">S10-8</strain>
    </source>
</reference>
<keyword evidence="3" id="KW-1185">Reference proteome</keyword>
<evidence type="ECO:0000313" key="2">
    <source>
        <dbReference type="EMBL" id="OKL42082.1"/>
    </source>
</evidence>
<dbReference type="STRING" id="1797110.A3841_08780"/>
<organism evidence="2 3">
    <name type="scientific">Pontibacter flavimaris</name>
    <dbReference type="NCBI Taxonomy" id="1797110"/>
    <lineage>
        <taxon>Bacteria</taxon>
        <taxon>Pseudomonadati</taxon>
        <taxon>Bacteroidota</taxon>
        <taxon>Cytophagia</taxon>
        <taxon>Cytophagales</taxon>
        <taxon>Hymenobacteraceae</taxon>
        <taxon>Pontibacter</taxon>
    </lineage>
</organism>
<sequence length="61" mass="6654">MLKALIKARGVKQKWLASKMGVSEVTVSNWCSGKTMPSPDHLEKLSAILEVEISVLKNTNG</sequence>
<feature type="domain" description="HTH cro/C1-type" evidence="1">
    <location>
        <begin position="2"/>
        <end position="56"/>
    </location>
</feature>